<dbReference type="InterPro" id="IPR031571">
    <property type="entry name" value="RcpC_dom"/>
</dbReference>
<comment type="caution">
    <text evidence="3">The sequence shown here is derived from an EMBL/GenBank/DDBJ whole genome shotgun (WGS) entry which is preliminary data.</text>
</comment>
<dbReference type="Proteomes" id="UP000781958">
    <property type="component" value="Unassembled WGS sequence"/>
</dbReference>
<dbReference type="Pfam" id="PF16976">
    <property type="entry name" value="RcpC"/>
    <property type="match status" value="1"/>
</dbReference>
<dbReference type="InterPro" id="IPR017592">
    <property type="entry name" value="Pilus_assmbl_Flp-typ_CpaB"/>
</dbReference>
<sequence length="311" mass="32883">MRQRALLMLALACVTGGTAVYLARNWIARQAQPQIATLPAVPPAAMTTVVVAKIPLKFGDELSRESLREIAWPADATPDGSFKTMDELLSGERRVALRDMGPNEVVLKARVSGFGGKATLSAVIGEGMRAATIRVNDVLGVAGFVLPGDMVDVVFTRPEDPTPGVQSPPMTDILLQSVKVLAVDQTTGDKDKPIPAKAVTLEVTANDAQRLALAGQMGSLGLALRQTGGVQPVAADTIRVGNLVNHGPEPMPLPIAADPPTVQPILPAQANVRIVRALEESMQEVPSDRPNAPKAGSQRTERGRENRVAAR</sequence>
<feature type="compositionally biased region" description="Basic and acidic residues" evidence="1">
    <location>
        <begin position="299"/>
        <end position="311"/>
    </location>
</feature>
<dbReference type="SMART" id="SM00858">
    <property type="entry name" value="SAF"/>
    <property type="match status" value="1"/>
</dbReference>
<evidence type="ECO:0000313" key="4">
    <source>
        <dbReference type="Proteomes" id="UP000781958"/>
    </source>
</evidence>
<evidence type="ECO:0000313" key="3">
    <source>
        <dbReference type="EMBL" id="MBP2293768.1"/>
    </source>
</evidence>
<keyword evidence="4" id="KW-1185">Reference proteome</keyword>
<dbReference type="CDD" id="cd11614">
    <property type="entry name" value="SAF_CpaB_FlgA_like"/>
    <property type="match status" value="1"/>
</dbReference>
<name>A0ABS4SNV1_9PROT</name>
<evidence type="ECO:0000259" key="2">
    <source>
        <dbReference type="SMART" id="SM00858"/>
    </source>
</evidence>
<protein>
    <submittedName>
        <fullName evidence="3">Pilus assembly protein CpaB</fullName>
    </submittedName>
</protein>
<feature type="region of interest" description="Disordered" evidence="1">
    <location>
        <begin position="281"/>
        <end position="311"/>
    </location>
</feature>
<gene>
    <name evidence="3" type="ORF">J2851_003552</name>
</gene>
<proteinExistence type="predicted"/>
<evidence type="ECO:0000256" key="1">
    <source>
        <dbReference type="SAM" id="MobiDB-lite"/>
    </source>
</evidence>
<dbReference type="NCBIfam" id="TIGR03177">
    <property type="entry name" value="pilus_cpaB"/>
    <property type="match status" value="1"/>
</dbReference>
<organism evidence="3 4">
    <name type="scientific">Azospirillum rugosum</name>
    <dbReference type="NCBI Taxonomy" id="416170"/>
    <lineage>
        <taxon>Bacteria</taxon>
        <taxon>Pseudomonadati</taxon>
        <taxon>Pseudomonadota</taxon>
        <taxon>Alphaproteobacteria</taxon>
        <taxon>Rhodospirillales</taxon>
        <taxon>Azospirillaceae</taxon>
        <taxon>Azospirillum</taxon>
    </lineage>
</organism>
<dbReference type="Pfam" id="PF08666">
    <property type="entry name" value="SAF"/>
    <property type="match status" value="1"/>
</dbReference>
<dbReference type="EMBL" id="JAGINP010000012">
    <property type="protein sequence ID" value="MBP2293768.1"/>
    <property type="molecule type" value="Genomic_DNA"/>
</dbReference>
<reference evidence="3 4" key="1">
    <citation type="submission" date="2021-03" db="EMBL/GenBank/DDBJ databases">
        <title>Genomic Encyclopedia of Type Strains, Phase III (KMG-III): the genomes of soil and plant-associated and newly described type strains.</title>
        <authorList>
            <person name="Whitman W."/>
        </authorList>
    </citation>
    <scope>NUCLEOTIDE SEQUENCE [LARGE SCALE GENOMIC DNA]</scope>
    <source>
        <strain evidence="3 4">IMMIB AFH-6</strain>
    </source>
</reference>
<dbReference type="RefSeq" id="WP_209767690.1">
    <property type="nucleotide sequence ID" value="NZ_JAGINP010000012.1"/>
</dbReference>
<dbReference type="InterPro" id="IPR013974">
    <property type="entry name" value="SAF"/>
</dbReference>
<feature type="domain" description="SAF" evidence="2">
    <location>
        <begin position="47"/>
        <end position="112"/>
    </location>
</feature>
<accession>A0ABS4SNV1</accession>